<name>A0A9X1WG07_9VIBR</name>
<reference evidence="17" key="1">
    <citation type="submission" date="2021-11" db="EMBL/GenBank/DDBJ databases">
        <title>Vibrio ZSDE26 sp. nov. and Vibrio ZSDZ34 sp. nov., isolated from coastal seawater in Qingdao.</title>
        <authorList>
            <person name="Zhang P."/>
        </authorList>
    </citation>
    <scope>NUCLEOTIDE SEQUENCE</scope>
    <source>
        <strain evidence="17">ZSDZ34</strain>
    </source>
</reference>
<dbReference type="GO" id="GO:0008270">
    <property type="term" value="F:zinc ion binding"/>
    <property type="evidence" value="ECO:0007669"/>
    <property type="project" value="UniProtKB-UniRule"/>
</dbReference>
<keyword evidence="11 15" id="KW-0457">Lysine biosynthesis</keyword>
<dbReference type="PANTHER" id="PTHR43808:SF31">
    <property type="entry name" value="N-ACETYL-L-CITRULLINE DEACETYLASE"/>
    <property type="match status" value="1"/>
</dbReference>
<evidence type="ECO:0000313" key="17">
    <source>
        <dbReference type="EMBL" id="MCJ2377760.1"/>
    </source>
</evidence>
<comment type="pathway">
    <text evidence="1 15">Amino-acid biosynthesis; L-lysine biosynthesis via DAP pathway; LL-2,6-diaminopimelate from (S)-tetrahydrodipicolinate (succinylase route): step 3/3.</text>
</comment>
<keyword evidence="12 15" id="KW-0170">Cobalt</keyword>
<evidence type="ECO:0000256" key="15">
    <source>
        <dbReference type="HAMAP-Rule" id="MF_01690"/>
    </source>
</evidence>
<dbReference type="InterPro" id="IPR036264">
    <property type="entry name" value="Bact_exopeptidase_dim_dom"/>
</dbReference>
<evidence type="ECO:0000259" key="16">
    <source>
        <dbReference type="Pfam" id="PF07687"/>
    </source>
</evidence>
<evidence type="ECO:0000256" key="13">
    <source>
        <dbReference type="ARBA" id="ARBA00031891"/>
    </source>
</evidence>
<evidence type="ECO:0000256" key="1">
    <source>
        <dbReference type="ARBA" id="ARBA00005130"/>
    </source>
</evidence>
<comment type="caution">
    <text evidence="17">The sequence shown here is derived from an EMBL/GenBank/DDBJ whole genome shotgun (WGS) entry which is preliminary data.</text>
</comment>
<dbReference type="Proteomes" id="UP001139488">
    <property type="component" value="Unassembled WGS sequence"/>
</dbReference>
<evidence type="ECO:0000256" key="9">
    <source>
        <dbReference type="ARBA" id="ARBA00022833"/>
    </source>
</evidence>
<dbReference type="HAMAP" id="MF_01690">
    <property type="entry name" value="DapE"/>
    <property type="match status" value="1"/>
</dbReference>
<keyword evidence="6 15" id="KW-0028">Amino-acid biosynthesis</keyword>
<evidence type="ECO:0000256" key="5">
    <source>
        <dbReference type="ARBA" id="ARBA00022391"/>
    </source>
</evidence>
<dbReference type="FunFam" id="3.40.630.10:FF:000005">
    <property type="entry name" value="Succinyl-diaminopimelate desuccinylase"/>
    <property type="match status" value="1"/>
</dbReference>
<keyword evidence="8 15" id="KW-0378">Hydrolase</keyword>
<dbReference type="RefSeq" id="WP_244358009.1">
    <property type="nucleotide sequence ID" value="NZ_JAJNNZ010000010.1"/>
</dbReference>
<organism evidence="17 18">
    <name type="scientific">Vibrio gelatinilyticus</name>
    <dbReference type="NCBI Taxonomy" id="2893468"/>
    <lineage>
        <taxon>Bacteria</taxon>
        <taxon>Pseudomonadati</taxon>
        <taxon>Pseudomonadota</taxon>
        <taxon>Gammaproteobacteria</taxon>
        <taxon>Vibrionales</taxon>
        <taxon>Vibrionaceae</taxon>
        <taxon>Vibrio</taxon>
    </lineage>
</organism>
<dbReference type="NCBIfam" id="NF009557">
    <property type="entry name" value="PRK13009.1"/>
    <property type="match status" value="1"/>
</dbReference>
<evidence type="ECO:0000256" key="2">
    <source>
        <dbReference type="ARBA" id="ARBA00006746"/>
    </source>
</evidence>
<comment type="function">
    <text evidence="15">Catalyzes the hydrolysis of N-succinyl-L,L-diaminopimelic acid (SDAP), forming succinate and LL-2,6-diaminopimelate (DAP), an intermediate involved in the bacterial biosynthesis of lysine and meso-diaminopimelic acid, an essential component of bacterial cell walls.</text>
</comment>
<evidence type="ECO:0000256" key="12">
    <source>
        <dbReference type="ARBA" id="ARBA00023285"/>
    </source>
</evidence>
<gene>
    <name evidence="15 17" type="primary">dapE</name>
    <name evidence="17" type="ORF">LNL84_13065</name>
</gene>
<dbReference type="PANTHER" id="PTHR43808">
    <property type="entry name" value="ACETYLORNITHINE DEACETYLASE"/>
    <property type="match status" value="1"/>
</dbReference>
<feature type="binding site" evidence="15">
    <location>
        <position position="350"/>
    </location>
    <ligand>
        <name>Zn(2+)</name>
        <dbReference type="ChEBI" id="CHEBI:29105"/>
        <label>2</label>
    </ligand>
</feature>
<dbReference type="GO" id="GO:0009014">
    <property type="term" value="F:succinyl-diaminopimelate desuccinylase activity"/>
    <property type="evidence" value="ECO:0007669"/>
    <property type="project" value="UniProtKB-UniRule"/>
</dbReference>
<feature type="binding site" evidence="15">
    <location>
        <position position="68"/>
    </location>
    <ligand>
        <name>Zn(2+)</name>
        <dbReference type="ChEBI" id="CHEBI:29105"/>
        <label>1</label>
    </ligand>
</feature>
<feature type="binding site" evidence="15">
    <location>
        <position position="101"/>
    </location>
    <ligand>
        <name>Zn(2+)</name>
        <dbReference type="ChEBI" id="CHEBI:29105"/>
        <label>1</label>
    </ligand>
</feature>
<dbReference type="NCBIfam" id="TIGR01246">
    <property type="entry name" value="dapE_proteo"/>
    <property type="match status" value="1"/>
</dbReference>
<keyword evidence="9 15" id="KW-0862">Zinc</keyword>
<comment type="cofactor">
    <cofactor evidence="15">
        <name>Zn(2+)</name>
        <dbReference type="ChEBI" id="CHEBI:29105"/>
    </cofactor>
    <cofactor evidence="15">
        <name>Co(2+)</name>
        <dbReference type="ChEBI" id="CHEBI:48828"/>
    </cofactor>
    <text evidence="15">Binds 2 Zn(2+) or Co(2+) ions per subunit.</text>
</comment>
<dbReference type="EC" id="3.5.1.18" evidence="4 15"/>
<evidence type="ECO:0000256" key="8">
    <source>
        <dbReference type="ARBA" id="ARBA00022801"/>
    </source>
</evidence>
<keyword evidence="18" id="KW-1185">Reference proteome</keyword>
<sequence>MTDSPVLALAKDLISRQSVTPEDADCQKVMIERLEKLGFTIEVMVFEDTTNFWARRGTTAPLFAFAGHTDVVPAGNLEHWHTPPFEPTIIDGHLHGRGAADMKGSLACMVVAVERFVAEHPDHTGSIAFLITSDEEGPFINGTTRVVDTLMTRNEIIDMCIVGEPSSTLHVGDVVKNGRRGSITGDLIVKGTQGHVAYPHLANNPVHQALPALAELASTKWDEGNQYFPPTSFQIPNLHSGTGATNVIPGEFNVQFNFRFSTELTDVEIKRRVHSTLDMHGLDYSLNWTLSGHPFLTDEGDLLRAVVKAVDEVNHCKPELLTTGGTSDGRFIARMGTQVVELGPVNATIHKVNECVSVADLEKLTDMYQHTLNNLLGK</sequence>
<dbReference type="PROSITE" id="PS00759">
    <property type="entry name" value="ARGE_DAPE_CPG2_2"/>
    <property type="match status" value="1"/>
</dbReference>
<dbReference type="GO" id="GO:0019877">
    <property type="term" value="P:diaminopimelate biosynthetic process"/>
    <property type="evidence" value="ECO:0007669"/>
    <property type="project" value="UniProtKB-UniRule"/>
</dbReference>
<feature type="active site" evidence="15">
    <location>
        <position position="70"/>
    </location>
</feature>
<dbReference type="SUPFAM" id="SSF55031">
    <property type="entry name" value="Bacterial exopeptidase dimerisation domain"/>
    <property type="match status" value="1"/>
</dbReference>
<evidence type="ECO:0000256" key="3">
    <source>
        <dbReference type="ARBA" id="ARBA00011738"/>
    </source>
</evidence>
<dbReference type="SUPFAM" id="SSF53187">
    <property type="entry name" value="Zn-dependent exopeptidases"/>
    <property type="match status" value="1"/>
</dbReference>
<feature type="binding site" evidence="15">
    <location>
        <position position="164"/>
    </location>
    <ligand>
        <name>Zn(2+)</name>
        <dbReference type="ChEBI" id="CHEBI:29105"/>
        <label>1</label>
    </ligand>
</feature>
<dbReference type="Pfam" id="PF07687">
    <property type="entry name" value="M20_dimer"/>
    <property type="match status" value="1"/>
</dbReference>
<feature type="active site" description="Proton acceptor" evidence="15">
    <location>
        <position position="135"/>
    </location>
</feature>
<evidence type="ECO:0000256" key="4">
    <source>
        <dbReference type="ARBA" id="ARBA00011921"/>
    </source>
</evidence>
<dbReference type="Gene3D" id="3.40.630.10">
    <property type="entry name" value="Zn peptidases"/>
    <property type="match status" value="2"/>
</dbReference>
<evidence type="ECO:0000256" key="6">
    <source>
        <dbReference type="ARBA" id="ARBA00022605"/>
    </source>
</evidence>
<feature type="binding site" evidence="15">
    <location>
        <position position="101"/>
    </location>
    <ligand>
        <name>Zn(2+)</name>
        <dbReference type="ChEBI" id="CHEBI:29105"/>
        <label>2</label>
    </ligand>
</feature>
<feature type="binding site" evidence="15">
    <location>
        <position position="136"/>
    </location>
    <ligand>
        <name>Zn(2+)</name>
        <dbReference type="ChEBI" id="CHEBI:29105"/>
        <label>2</label>
    </ligand>
</feature>
<evidence type="ECO:0000256" key="11">
    <source>
        <dbReference type="ARBA" id="ARBA00023154"/>
    </source>
</evidence>
<dbReference type="InterPro" id="IPR011650">
    <property type="entry name" value="Peptidase_M20_dimer"/>
</dbReference>
<dbReference type="Pfam" id="PF01546">
    <property type="entry name" value="Peptidase_M20"/>
    <property type="match status" value="1"/>
</dbReference>
<keyword evidence="7 15" id="KW-0479">Metal-binding</keyword>
<dbReference type="GO" id="GO:0050897">
    <property type="term" value="F:cobalt ion binding"/>
    <property type="evidence" value="ECO:0007669"/>
    <property type="project" value="UniProtKB-UniRule"/>
</dbReference>
<dbReference type="AlphaFoldDB" id="A0A9X1WG07"/>
<evidence type="ECO:0000256" key="14">
    <source>
        <dbReference type="ARBA" id="ARBA00051301"/>
    </source>
</evidence>
<dbReference type="InterPro" id="IPR005941">
    <property type="entry name" value="DapE_proteobac"/>
</dbReference>
<dbReference type="InterPro" id="IPR001261">
    <property type="entry name" value="ArgE/DapE_CS"/>
</dbReference>
<comment type="subunit">
    <text evidence="3 15">Homodimer.</text>
</comment>
<evidence type="ECO:0000256" key="10">
    <source>
        <dbReference type="ARBA" id="ARBA00022915"/>
    </source>
</evidence>
<dbReference type="CDD" id="cd03891">
    <property type="entry name" value="M20_DapE_proteobac"/>
    <property type="match status" value="1"/>
</dbReference>
<dbReference type="GO" id="GO:0006526">
    <property type="term" value="P:L-arginine biosynthetic process"/>
    <property type="evidence" value="ECO:0007669"/>
    <property type="project" value="TreeGrafter"/>
</dbReference>
<protein>
    <recommendedName>
        <fullName evidence="5 15">Succinyl-diaminopimelate desuccinylase</fullName>
        <shortName evidence="15">SDAP desuccinylase</shortName>
        <ecNumber evidence="4 15">3.5.1.18</ecNumber>
    </recommendedName>
    <alternativeName>
        <fullName evidence="13 15">N-succinyl-LL-2,6-diaminoheptanedioate amidohydrolase</fullName>
    </alternativeName>
</protein>
<dbReference type="FunFam" id="3.40.630.10:FF:000010">
    <property type="entry name" value="Succinyl-diaminopimelate desuccinylase"/>
    <property type="match status" value="1"/>
</dbReference>
<dbReference type="InterPro" id="IPR050072">
    <property type="entry name" value="Peptidase_M20A"/>
</dbReference>
<dbReference type="FunFam" id="3.30.70.360:FF:000011">
    <property type="entry name" value="Succinyl-diaminopimelate desuccinylase"/>
    <property type="match status" value="1"/>
</dbReference>
<dbReference type="GO" id="GO:0008777">
    <property type="term" value="F:acetylornithine deacetylase activity"/>
    <property type="evidence" value="ECO:0007669"/>
    <property type="project" value="TreeGrafter"/>
</dbReference>
<dbReference type="GO" id="GO:0009089">
    <property type="term" value="P:lysine biosynthetic process via diaminopimelate"/>
    <property type="evidence" value="ECO:0007669"/>
    <property type="project" value="UniProtKB-UniRule"/>
</dbReference>
<accession>A0A9X1WG07</accession>
<dbReference type="InterPro" id="IPR002933">
    <property type="entry name" value="Peptidase_M20"/>
</dbReference>
<dbReference type="EMBL" id="JAJNNZ010000010">
    <property type="protein sequence ID" value="MCJ2377760.1"/>
    <property type="molecule type" value="Genomic_DNA"/>
</dbReference>
<feature type="domain" description="Peptidase M20 dimerisation" evidence="16">
    <location>
        <begin position="177"/>
        <end position="282"/>
    </location>
</feature>
<comment type="catalytic activity">
    <reaction evidence="14 15">
        <text>N-succinyl-(2S,6S)-2,6-diaminopimelate + H2O = (2S,6S)-2,6-diaminopimelate + succinate</text>
        <dbReference type="Rhea" id="RHEA:22608"/>
        <dbReference type="ChEBI" id="CHEBI:15377"/>
        <dbReference type="ChEBI" id="CHEBI:30031"/>
        <dbReference type="ChEBI" id="CHEBI:57609"/>
        <dbReference type="ChEBI" id="CHEBI:58087"/>
        <dbReference type="EC" id="3.5.1.18"/>
    </reaction>
</comment>
<comment type="similarity">
    <text evidence="2 15">Belongs to the peptidase M20A family. DapE subfamily.</text>
</comment>
<evidence type="ECO:0000256" key="7">
    <source>
        <dbReference type="ARBA" id="ARBA00022723"/>
    </source>
</evidence>
<evidence type="ECO:0000313" key="18">
    <source>
        <dbReference type="Proteomes" id="UP001139488"/>
    </source>
</evidence>
<proteinExistence type="inferred from homology"/>
<keyword evidence="10 15" id="KW-0220">Diaminopimelate biosynthesis</keyword>